<evidence type="ECO:0000313" key="9">
    <source>
        <dbReference type="EMBL" id="CAK7355110.1"/>
    </source>
</evidence>
<dbReference type="SUPFAM" id="SSF50386">
    <property type="entry name" value="STI-like"/>
    <property type="match status" value="1"/>
</dbReference>
<evidence type="ECO:0000256" key="7">
    <source>
        <dbReference type="SAM" id="Phobius"/>
    </source>
</evidence>
<feature type="domain" description="PGG" evidence="8">
    <location>
        <begin position="124"/>
        <end position="232"/>
    </location>
</feature>
<dbReference type="PROSITE" id="PS00283">
    <property type="entry name" value="SOYBEAN_KUNITZ"/>
    <property type="match status" value="1"/>
</dbReference>
<reference evidence="9 10" key="1">
    <citation type="submission" date="2024-01" db="EMBL/GenBank/DDBJ databases">
        <authorList>
            <person name="Waweru B."/>
        </authorList>
    </citation>
    <scope>NUCLEOTIDE SEQUENCE [LARGE SCALE GENOMIC DNA]</scope>
</reference>
<dbReference type="EMBL" id="CAWUPB010001195">
    <property type="protein sequence ID" value="CAK7355110.1"/>
    <property type="molecule type" value="Genomic_DNA"/>
</dbReference>
<dbReference type="InterPro" id="IPR011065">
    <property type="entry name" value="Kunitz_inhibitor_STI-like_sf"/>
</dbReference>
<dbReference type="Gene3D" id="2.80.10.50">
    <property type="match status" value="1"/>
</dbReference>
<evidence type="ECO:0000259" key="8">
    <source>
        <dbReference type="Pfam" id="PF13962"/>
    </source>
</evidence>
<accession>A0AAV1SQ23</accession>
<evidence type="ECO:0000256" key="6">
    <source>
        <dbReference type="ARBA" id="ARBA00023136"/>
    </source>
</evidence>
<dbReference type="GO" id="GO:0004866">
    <property type="term" value="F:endopeptidase inhibitor activity"/>
    <property type="evidence" value="ECO:0007669"/>
    <property type="project" value="InterPro"/>
</dbReference>
<dbReference type="PANTHER" id="PTHR24186:SF53">
    <property type="entry name" value="PGG DOMAIN-CONTAINING PROTEIN"/>
    <property type="match status" value="1"/>
</dbReference>
<evidence type="ECO:0000256" key="1">
    <source>
        <dbReference type="ARBA" id="ARBA00004141"/>
    </source>
</evidence>
<dbReference type="GO" id="GO:0005886">
    <property type="term" value="C:plasma membrane"/>
    <property type="evidence" value="ECO:0007669"/>
    <property type="project" value="TreeGrafter"/>
</dbReference>
<dbReference type="PANTHER" id="PTHR24186">
    <property type="entry name" value="PROTEIN PHOSPHATASE 1 REGULATORY SUBUNIT"/>
    <property type="match status" value="1"/>
</dbReference>
<keyword evidence="6 7" id="KW-0472">Membrane</keyword>
<dbReference type="InterPro" id="IPR026961">
    <property type="entry name" value="PGG_dom"/>
</dbReference>
<comment type="subcellular location">
    <subcellularLocation>
        <location evidence="1">Membrane</location>
        <topology evidence="1">Multi-pass membrane protein</topology>
    </subcellularLocation>
</comment>
<organism evidence="9 10">
    <name type="scientific">Dovyalis caffra</name>
    <dbReference type="NCBI Taxonomy" id="77055"/>
    <lineage>
        <taxon>Eukaryota</taxon>
        <taxon>Viridiplantae</taxon>
        <taxon>Streptophyta</taxon>
        <taxon>Embryophyta</taxon>
        <taxon>Tracheophyta</taxon>
        <taxon>Spermatophyta</taxon>
        <taxon>Magnoliopsida</taxon>
        <taxon>eudicotyledons</taxon>
        <taxon>Gunneridae</taxon>
        <taxon>Pentapetalae</taxon>
        <taxon>rosids</taxon>
        <taxon>fabids</taxon>
        <taxon>Malpighiales</taxon>
        <taxon>Salicaceae</taxon>
        <taxon>Flacourtieae</taxon>
        <taxon>Dovyalis</taxon>
    </lineage>
</organism>
<feature type="transmembrane region" description="Helical" evidence="7">
    <location>
        <begin position="132"/>
        <end position="150"/>
    </location>
</feature>
<keyword evidence="2 7" id="KW-0812">Transmembrane</keyword>
<name>A0AAV1SQ23_9ROSI</name>
<dbReference type="InterPro" id="IPR002160">
    <property type="entry name" value="Prot_inh_Kunz-lg"/>
</dbReference>
<gene>
    <name evidence="9" type="ORF">DCAF_LOCUS25501</name>
</gene>
<sequence>MEGREVEGSFSGANGVRNIQLRKRCKDGPSGGARPLSPVLDVEGKPLISGVEYYILPAETDITGDCRLSSRCVSAGIVDENGKKLLVLGGPAFPFKEILDSLADFGSGPRGRIVVDKKKDVTAIEKGREANLITAVLISTVTFAAAFTLPGGYKNEQGPNQGTAILSKKAAFVAFVISDAMSMVLSLSAVFIHFSMSPFRPSARNYFKAASLLTQFSMATMVIAFVTGTYAVLAPSLVLAITTSLIGIGRTQFRSWD</sequence>
<keyword evidence="3" id="KW-0677">Repeat</keyword>
<proteinExistence type="predicted"/>
<keyword evidence="5" id="KW-0040">ANK repeat</keyword>
<dbReference type="Pfam" id="PF13962">
    <property type="entry name" value="PGG"/>
    <property type="match status" value="1"/>
</dbReference>
<evidence type="ECO:0000256" key="5">
    <source>
        <dbReference type="ARBA" id="ARBA00023043"/>
    </source>
</evidence>
<keyword evidence="10" id="KW-1185">Reference proteome</keyword>
<evidence type="ECO:0000313" key="10">
    <source>
        <dbReference type="Proteomes" id="UP001314170"/>
    </source>
</evidence>
<evidence type="ECO:0000256" key="4">
    <source>
        <dbReference type="ARBA" id="ARBA00022989"/>
    </source>
</evidence>
<evidence type="ECO:0000256" key="3">
    <source>
        <dbReference type="ARBA" id="ARBA00022737"/>
    </source>
</evidence>
<comment type="caution">
    <text evidence="9">The sequence shown here is derived from an EMBL/GenBank/DDBJ whole genome shotgun (WGS) entry which is preliminary data.</text>
</comment>
<feature type="transmembrane region" description="Helical" evidence="7">
    <location>
        <begin position="170"/>
        <end position="194"/>
    </location>
</feature>
<dbReference type="AlphaFoldDB" id="A0AAV1SQ23"/>
<protein>
    <recommendedName>
        <fullName evidence="8">PGG domain-containing protein</fullName>
    </recommendedName>
</protein>
<keyword evidence="4 7" id="KW-1133">Transmembrane helix</keyword>
<dbReference type="Proteomes" id="UP001314170">
    <property type="component" value="Unassembled WGS sequence"/>
</dbReference>
<evidence type="ECO:0000256" key="2">
    <source>
        <dbReference type="ARBA" id="ARBA00022692"/>
    </source>
</evidence>